<protein>
    <submittedName>
        <fullName evidence="1">Damage-inducible protein DinB</fullName>
    </submittedName>
</protein>
<evidence type="ECO:0000313" key="1">
    <source>
        <dbReference type="EMBL" id="KAB2439865.1"/>
    </source>
</evidence>
<dbReference type="EMBL" id="WBPG01000031">
    <property type="protein sequence ID" value="KAB2439865.1"/>
    <property type="molecule type" value="Genomic_DNA"/>
</dbReference>
<evidence type="ECO:0000313" key="2">
    <source>
        <dbReference type="Proteomes" id="UP000470409"/>
    </source>
</evidence>
<comment type="caution">
    <text evidence="1">The sequence shown here is derived from an EMBL/GenBank/DDBJ whole genome shotgun (WGS) entry which is preliminary data.</text>
</comment>
<reference evidence="1 2" key="1">
    <citation type="submission" date="2019-10" db="EMBL/GenBank/DDBJ databases">
        <title>Bacillus from the desert of Cuatro Cinegas, Coahuila.</title>
        <authorList>
            <person name="Olmedo-Alvarez G."/>
            <person name="Saldana S."/>
            <person name="Barcelo D."/>
        </authorList>
    </citation>
    <scope>NUCLEOTIDE SEQUENCE [LARGE SCALE GENOMIC DNA]</scope>
    <source>
        <strain evidence="1 2">CH155b_5T</strain>
    </source>
</reference>
<dbReference type="AlphaFoldDB" id="A0A7V7S2R0"/>
<organism evidence="1 2">
    <name type="scientific">Bacillus luti</name>
    <dbReference type="NCBI Taxonomy" id="2026191"/>
    <lineage>
        <taxon>Bacteria</taxon>
        <taxon>Bacillati</taxon>
        <taxon>Bacillota</taxon>
        <taxon>Bacilli</taxon>
        <taxon>Bacillales</taxon>
        <taxon>Bacillaceae</taxon>
        <taxon>Bacillus</taxon>
        <taxon>Bacillus cereus group</taxon>
    </lineage>
</organism>
<proteinExistence type="predicted"/>
<feature type="non-terminal residue" evidence="1">
    <location>
        <position position="1"/>
    </location>
</feature>
<dbReference type="Proteomes" id="UP000470409">
    <property type="component" value="Unassembled WGS sequence"/>
</dbReference>
<gene>
    <name evidence="1" type="ORF">F8163_26815</name>
</gene>
<accession>A0A7V7S2R0</accession>
<name>A0A7V7S2R0_9BACI</name>
<sequence length="24" mass="2832">SREIELIPVPTNFIGRKFKSIHSY</sequence>